<keyword evidence="1" id="KW-0812">Transmembrane</keyword>
<sequence>MLHPKLFFFVLMTSGPIVLIYCIDIINNLGHCLCSEAKYFVFHVEPCLIENWVFSAFSGTLGSCLLTILVLLVIENITPVPF</sequence>
<keyword evidence="1" id="KW-0472">Membrane</keyword>
<proteinExistence type="predicted"/>
<name>A0A4D5RB04_IXOSC</name>
<dbReference type="EMBL" id="GHJT01000108">
    <property type="protein sequence ID" value="MOY34079.1"/>
    <property type="molecule type" value="Transcribed_RNA"/>
</dbReference>
<evidence type="ECO:0000256" key="1">
    <source>
        <dbReference type="SAM" id="Phobius"/>
    </source>
</evidence>
<feature type="transmembrane region" description="Helical" evidence="1">
    <location>
        <begin position="6"/>
        <end position="30"/>
    </location>
</feature>
<accession>A0A4D5RB04</accession>
<reference evidence="2" key="1">
    <citation type="submission" date="2019-04" db="EMBL/GenBank/DDBJ databases">
        <title>An insight into the mialome of Ixodes scapularis.</title>
        <authorList>
            <person name="Ribeiro J.M."/>
            <person name="Mather T.N."/>
            <person name="Karim S."/>
        </authorList>
    </citation>
    <scope>NUCLEOTIDE SEQUENCE</scope>
</reference>
<feature type="transmembrane region" description="Helical" evidence="1">
    <location>
        <begin position="51"/>
        <end position="74"/>
    </location>
</feature>
<organism evidence="2">
    <name type="scientific">Ixodes scapularis</name>
    <name type="common">Black-legged tick</name>
    <name type="synonym">Deer tick</name>
    <dbReference type="NCBI Taxonomy" id="6945"/>
    <lineage>
        <taxon>Eukaryota</taxon>
        <taxon>Metazoa</taxon>
        <taxon>Ecdysozoa</taxon>
        <taxon>Arthropoda</taxon>
        <taxon>Chelicerata</taxon>
        <taxon>Arachnida</taxon>
        <taxon>Acari</taxon>
        <taxon>Parasitiformes</taxon>
        <taxon>Ixodida</taxon>
        <taxon>Ixodoidea</taxon>
        <taxon>Ixodidae</taxon>
        <taxon>Ixodinae</taxon>
        <taxon>Ixodes</taxon>
    </lineage>
</organism>
<evidence type="ECO:0000313" key="2">
    <source>
        <dbReference type="EMBL" id="MOY34079.1"/>
    </source>
</evidence>
<protein>
    <submittedName>
        <fullName evidence="2">Uncharacterized protein</fullName>
    </submittedName>
</protein>
<keyword evidence="1" id="KW-1133">Transmembrane helix</keyword>
<dbReference type="AlphaFoldDB" id="A0A4D5RB04"/>